<dbReference type="Proteomes" id="UP000256301">
    <property type="component" value="Unassembled WGS sequence"/>
</dbReference>
<proteinExistence type="predicted"/>
<reference evidence="1 2" key="1">
    <citation type="submission" date="2017-08" db="EMBL/GenBank/DDBJ databases">
        <title>Functional genomic and metabolic studies of the symbiotic interactions of six Microcystis-dominated communities.</title>
        <authorList>
            <person name="Li Q."/>
            <person name="Lin F."/>
        </authorList>
    </citation>
    <scope>NUCLEOTIDE SEQUENCE [LARGE SCALE GENOMIC DNA]</scope>
    <source>
        <strain evidence="1">DA14</strain>
    </source>
</reference>
<sequence length="67" mass="7885">MHVHVRRGGGYAKFWLEPLELGLSQLWWVKCILRYISQERGGGTNHKDTKDTKIDRSYCQLNLSHRT</sequence>
<gene>
    <name evidence="1" type="ORF">DWQ56_18700</name>
</gene>
<evidence type="ECO:0000313" key="2">
    <source>
        <dbReference type="Proteomes" id="UP000256301"/>
    </source>
</evidence>
<dbReference type="EMBL" id="QQWE01000006">
    <property type="protein sequence ID" value="REJ55052.1"/>
    <property type="molecule type" value="Genomic_DNA"/>
</dbReference>
<organism evidence="1 2">
    <name type="scientific">Microcystis aeruginosa DA14</name>
    <dbReference type="NCBI Taxonomy" id="1987506"/>
    <lineage>
        <taxon>Bacteria</taxon>
        <taxon>Bacillati</taxon>
        <taxon>Cyanobacteriota</taxon>
        <taxon>Cyanophyceae</taxon>
        <taxon>Oscillatoriophycideae</taxon>
        <taxon>Chroococcales</taxon>
        <taxon>Microcystaceae</taxon>
        <taxon>Microcystis</taxon>
    </lineage>
</organism>
<protein>
    <submittedName>
        <fullName evidence="1">DUF4160 domain-containing protein</fullName>
    </submittedName>
</protein>
<evidence type="ECO:0000313" key="1">
    <source>
        <dbReference type="EMBL" id="REJ55052.1"/>
    </source>
</evidence>
<name>A0A3E0M6J8_MICAE</name>
<comment type="caution">
    <text evidence="1">The sequence shown here is derived from an EMBL/GenBank/DDBJ whole genome shotgun (WGS) entry which is preliminary data.</text>
</comment>
<dbReference type="AlphaFoldDB" id="A0A3E0M6J8"/>
<accession>A0A3E0M6J8</accession>